<sequence length="549" mass="61771">MRFVFSVLFLCTFFAAEAQQNSTPKQTAPANIQRPKLVVGIMVDQMRWDYLYRYYQRYAATGGFKRLLNQGFSCENAFIPYTPTATGCGHAAVYTGSVPAVNGITGNNWWDAKQQRNMYCVEDKTVKTVGSDTRDGEMSPRNLMTNTVTDELRLATNFQSKSIGISIKDRGAILPAGLSGTAYWYDEARGLFVSSTYYMNDLPQWAKEFNARKLPDEYYKQGWNTLYPISTYLQSGKDSAVHERSDLLNKTTFPYDTKSYAGTNYGKLPYLPQGATYTFEMAKAAMKGEQLGKRGITDFLAVSISSPDYMGHTYGPNSVEAEDTYLRLDKDLGDFLNYLDETVGKGQYTVFLTADHGAAHVPDFLKSNNLKGGSIPLSTLIKKVNDEIATKFNVKNAVIFSAYYNLALNTKAFDTLQTDVAVIKKYVIAFMEKQDGIYRVIDKENLDNSLLPKPIRERLINGYYPYRSGDLQVIPEPQWFKDNPKGTDHSVWNPYDSHIPLLWYGWGIKPGKSNQEVYMTDIAPTVAALLRIQMPNGCVGKPILPVLQQ</sequence>
<feature type="signal peptide" evidence="6">
    <location>
        <begin position="1"/>
        <end position="18"/>
    </location>
</feature>
<dbReference type="PANTHER" id="PTHR10151:SF120">
    <property type="entry name" value="BIS(5'-ADENOSYL)-TRIPHOSPHATASE"/>
    <property type="match status" value="1"/>
</dbReference>
<evidence type="ECO:0000256" key="2">
    <source>
        <dbReference type="ARBA" id="ARBA00022723"/>
    </source>
</evidence>
<dbReference type="InterPro" id="IPR017850">
    <property type="entry name" value="Alkaline_phosphatase_core_sf"/>
</dbReference>
<evidence type="ECO:0000313" key="7">
    <source>
        <dbReference type="EMBL" id="TWI78271.1"/>
    </source>
</evidence>
<accession>A0A562SA49</accession>
<dbReference type="OrthoDB" id="9766127at2"/>
<keyword evidence="1 4" id="KW-0597">Phosphoprotein</keyword>
<keyword evidence="8" id="KW-1185">Reference proteome</keyword>
<dbReference type="NCBIfam" id="NF042991">
    <property type="entry name" value="alk_phos_PafA"/>
    <property type="match status" value="1"/>
</dbReference>
<evidence type="ECO:0000256" key="5">
    <source>
        <dbReference type="PIRSR" id="PIRSR031924-51"/>
    </source>
</evidence>
<feature type="active site" description="Phosphothreonine intermediate" evidence="4">
    <location>
        <position position="86"/>
    </location>
</feature>
<dbReference type="PIRSF" id="PIRSF031924">
    <property type="entry name" value="Pi-irrepressible_AP"/>
    <property type="match status" value="1"/>
</dbReference>
<dbReference type="Gene3D" id="3.30.1360.150">
    <property type="match status" value="1"/>
</dbReference>
<dbReference type="PANTHER" id="PTHR10151">
    <property type="entry name" value="ECTONUCLEOTIDE PYROPHOSPHATASE/PHOSPHODIESTERASE"/>
    <property type="match status" value="1"/>
</dbReference>
<dbReference type="RefSeq" id="WP_144888426.1">
    <property type="nucleotide sequence ID" value="NZ_VLLE01000007.1"/>
</dbReference>
<feature type="binding site" evidence="5">
    <location>
        <begin position="168"/>
        <end position="170"/>
    </location>
    <ligand>
        <name>substrate</name>
    </ligand>
</feature>
<dbReference type="AlphaFoldDB" id="A0A562SA49"/>
<proteinExistence type="predicted"/>
<evidence type="ECO:0000256" key="1">
    <source>
        <dbReference type="ARBA" id="ARBA00022553"/>
    </source>
</evidence>
<dbReference type="Proteomes" id="UP000316167">
    <property type="component" value="Unassembled WGS sequence"/>
</dbReference>
<dbReference type="InterPro" id="IPR002591">
    <property type="entry name" value="Phosphodiest/P_Trfase"/>
</dbReference>
<keyword evidence="2" id="KW-0479">Metal-binding</keyword>
<evidence type="ECO:0000256" key="6">
    <source>
        <dbReference type="SAM" id="SignalP"/>
    </source>
</evidence>
<dbReference type="Gene3D" id="3.40.720.10">
    <property type="entry name" value="Alkaline Phosphatase, subunit A"/>
    <property type="match status" value="1"/>
</dbReference>
<evidence type="ECO:0000256" key="4">
    <source>
        <dbReference type="PIRSR" id="PIRSR031924-50"/>
    </source>
</evidence>
<organism evidence="7 8">
    <name type="scientific">Lacibacter cauensis</name>
    <dbReference type="NCBI Taxonomy" id="510947"/>
    <lineage>
        <taxon>Bacteria</taxon>
        <taxon>Pseudomonadati</taxon>
        <taxon>Bacteroidota</taxon>
        <taxon>Chitinophagia</taxon>
        <taxon>Chitinophagales</taxon>
        <taxon>Chitinophagaceae</taxon>
        <taxon>Lacibacter</taxon>
    </lineage>
</organism>
<evidence type="ECO:0000313" key="8">
    <source>
        <dbReference type="Proteomes" id="UP000316167"/>
    </source>
</evidence>
<dbReference type="GO" id="GO:0004035">
    <property type="term" value="F:alkaline phosphatase activity"/>
    <property type="evidence" value="ECO:0007669"/>
    <property type="project" value="InterPro"/>
</dbReference>
<reference evidence="7 8" key="1">
    <citation type="journal article" date="2015" name="Stand. Genomic Sci.">
        <title>Genomic Encyclopedia of Bacterial and Archaeal Type Strains, Phase III: the genomes of soil and plant-associated and newly described type strains.</title>
        <authorList>
            <person name="Whitman W.B."/>
            <person name="Woyke T."/>
            <person name="Klenk H.P."/>
            <person name="Zhou Y."/>
            <person name="Lilburn T.G."/>
            <person name="Beck B.J."/>
            <person name="De Vos P."/>
            <person name="Vandamme P."/>
            <person name="Eisen J.A."/>
            <person name="Garrity G."/>
            <person name="Hugenholtz P."/>
            <person name="Kyrpides N.C."/>
        </authorList>
    </citation>
    <scope>NUCLEOTIDE SEQUENCE [LARGE SCALE GENOMIC DNA]</scope>
    <source>
        <strain evidence="7 8">CGMCC 1.7271</strain>
    </source>
</reference>
<keyword evidence="3 6" id="KW-0732">Signal</keyword>
<dbReference type="Pfam" id="PF01663">
    <property type="entry name" value="Phosphodiest"/>
    <property type="match status" value="1"/>
</dbReference>
<evidence type="ECO:0000256" key="3">
    <source>
        <dbReference type="ARBA" id="ARBA00022729"/>
    </source>
</evidence>
<protein>
    <submittedName>
        <fullName evidence="7">Type I phosphodiesterase/nucleotide pyrophosphatase</fullName>
    </submittedName>
</protein>
<name>A0A562SA49_9BACT</name>
<dbReference type="EMBL" id="VLLE01000007">
    <property type="protein sequence ID" value="TWI78271.1"/>
    <property type="molecule type" value="Genomic_DNA"/>
</dbReference>
<dbReference type="InterPro" id="IPR026263">
    <property type="entry name" value="Alkaline_phosphatase_prok"/>
</dbReference>
<dbReference type="CDD" id="cd16016">
    <property type="entry name" value="AP-SPAP"/>
    <property type="match status" value="1"/>
</dbReference>
<dbReference type="SUPFAM" id="SSF53649">
    <property type="entry name" value="Alkaline phosphatase-like"/>
    <property type="match status" value="1"/>
</dbReference>
<feature type="binding site" evidence="5">
    <location>
        <position position="107"/>
    </location>
    <ligand>
        <name>substrate</name>
    </ligand>
</feature>
<feature type="chain" id="PRO_5022011934" evidence="6">
    <location>
        <begin position="19"/>
        <end position="549"/>
    </location>
</feature>
<gene>
    <name evidence="7" type="ORF">IQ13_3953</name>
</gene>
<dbReference type="GO" id="GO:0046872">
    <property type="term" value="F:metal ion binding"/>
    <property type="evidence" value="ECO:0007669"/>
    <property type="project" value="UniProtKB-KW"/>
</dbReference>
<comment type="caution">
    <text evidence="7">The sequence shown here is derived from an EMBL/GenBank/DDBJ whole genome shotgun (WGS) entry which is preliminary data.</text>
</comment>